<proteinExistence type="predicted"/>
<dbReference type="Proteomes" id="UP000821853">
    <property type="component" value="Unassembled WGS sequence"/>
</dbReference>
<protein>
    <submittedName>
        <fullName evidence="1">Uncharacterized protein</fullName>
    </submittedName>
</protein>
<comment type="caution">
    <text evidence="1">The sequence shown here is derived from an EMBL/GenBank/DDBJ whole genome shotgun (WGS) entry which is preliminary data.</text>
</comment>
<dbReference type="Pfam" id="PF02336">
    <property type="entry name" value="Denso_VP4"/>
    <property type="match status" value="1"/>
</dbReference>
<evidence type="ECO:0000313" key="2">
    <source>
        <dbReference type="Proteomes" id="UP000821853"/>
    </source>
</evidence>
<dbReference type="SUPFAM" id="SSF88645">
    <property type="entry name" value="ssDNA viruses"/>
    <property type="match status" value="1"/>
</dbReference>
<accession>A0A9J6H9K7</accession>
<dbReference type="AlphaFoldDB" id="A0A9J6H9K7"/>
<dbReference type="OMA" id="RSEDFWQ"/>
<dbReference type="VEuPathDB" id="VectorBase:HLOH_046006"/>
<keyword evidence="2" id="KW-1185">Reference proteome</keyword>
<reference evidence="1 2" key="1">
    <citation type="journal article" date="2020" name="Cell">
        <title>Large-Scale Comparative Analyses of Tick Genomes Elucidate Their Genetic Diversity and Vector Capacities.</title>
        <authorList>
            <consortium name="Tick Genome and Microbiome Consortium (TIGMIC)"/>
            <person name="Jia N."/>
            <person name="Wang J."/>
            <person name="Shi W."/>
            <person name="Du L."/>
            <person name="Sun Y."/>
            <person name="Zhan W."/>
            <person name="Jiang J.F."/>
            <person name="Wang Q."/>
            <person name="Zhang B."/>
            <person name="Ji P."/>
            <person name="Bell-Sakyi L."/>
            <person name="Cui X.M."/>
            <person name="Yuan T.T."/>
            <person name="Jiang B.G."/>
            <person name="Yang W.F."/>
            <person name="Lam T.T."/>
            <person name="Chang Q.C."/>
            <person name="Ding S.J."/>
            <person name="Wang X.J."/>
            <person name="Zhu J.G."/>
            <person name="Ruan X.D."/>
            <person name="Zhao L."/>
            <person name="Wei J.T."/>
            <person name="Ye R.Z."/>
            <person name="Que T.C."/>
            <person name="Du C.H."/>
            <person name="Zhou Y.H."/>
            <person name="Cheng J.X."/>
            <person name="Dai P.F."/>
            <person name="Guo W.B."/>
            <person name="Han X.H."/>
            <person name="Huang E.J."/>
            <person name="Li L.F."/>
            <person name="Wei W."/>
            <person name="Gao Y.C."/>
            <person name="Liu J.Z."/>
            <person name="Shao H.Z."/>
            <person name="Wang X."/>
            <person name="Wang C.C."/>
            <person name="Yang T.C."/>
            <person name="Huo Q.B."/>
            <person name="Li W."/>
            <person name="Chen H.Y."/>
            <person name="Chen S.E."/>
            <person name="Zhou L.G."/>
            <person name="Ni X.B."/>
            <person name="Tian J.H."/>
            <person name="Sheng Y."/>
            <person name="Liu T."/>
            <person name="Pan Y.S."/>
            <person name="Xia L.Y."/>
            <person name="Li J."/>
            <person name="Zhao F."/>
            <person name="Cao W.C."/>
        </authorList>
    </citation>
    <scope>NUCLEOTIDE SEQUENCE [LARGE SCALE GENOMIC DNA]</scope>
    <source>
        <strain evidence="1">HaeL-2018</strain>
    </source>
</reference>
<gene>
    <name evidence="1" type="ORF">HPB48_025973</name>
</gene>
<dbReference type="OrthoDB" id="6508483at2759"/>
<name>A0A9J6H9K7_HAELO</name>
<organism evidence="1 2">
    <name type="scientific">Haemaphysalis longicornis</name>
    <name type="common">Bush tick</name>
    <dbReference type="NCBI Taxonomy" id="44386"/>
    <lineage>
        <taxon>Eukaryota</taxon>
        <taxon>Metazoa</taxon>
        <taxon>Ecdysozoa</taxon>
        <taxon>Arthropoda</taxon>
        <taxon>Chelicerata</taxon>
        <taxon>Arachnida</taxon>
        <taxon>Acari</taxon>
        <taxon>Parasitiformes</taxon>
        <taxon>Ixodida</taxon>
        <taxon>Ixodoidea</taxon>
        <taxon>Ixodidae</taxon>
        <taxon>Haemaphysalinae</taxon>
        <taxon>Haemaphysalis</taxon>
    </lineage>
</organism>
<dbReference type="EMBL" id="JABSTR010001391">
    <property type="protein sequence ID" value="KAH9383996.1"/>
    <property type="molecule type" value="Genomic_DNA"/>
</dbReference>
<dbReference type="InterPro" id="IPR016184">
    <property type="entry name" value="Capsid/spike_ssDNA_virus"/>
</dbReference>
<sequence>MLVYGVSSVGLNENLDTGMCRITQGTTHNAMKPATVQPFSSQDHTDLCKSYWGLDINATTGAQSNDDSSSIPTCMGAPRHNFYDFIHVENTSPRLTKFVNQYPFKGQVGTPIVNYNHKFNNAWLRLGPPYEVGNAMLTYSQLAVPTDVSQYTTTNLSNVEGQEHNPVHHTIMRLRSEDFWQRKVNYLQPLEKSWFTRGLAPMQQHDIQPSLSFGIMAVSKSDKDDPGSTDKFQDLSAFFQVDTELVVHTDVDTVAPSKVMLPSRAGPYLRPTHRSIKLPENSLSRNARPAHLTNTTAEIALYEAAWEAAKAAHQPMTKRSVPFRPE</sequence>
<evidence type="ECO:0000313" key="1">
    <source>
        <dbReference type="EMBL" id="KAH9383996.1"/>
    </source>
</evidence>
<dbReference type="InterPro" id="IPR003433">
    <property type="entry name" value="Capsid_VP4_densovirus"/>
</dbReference>